<reference evidence="2 3" key="1">
    <citation type="submission" date="2019-01" db="EMBL/GenBank/DDBJ databases">
        <title>Draft genome sequences of three monokaryotic isolates of the white-rot basidiomycete fungus Dichomitus squalens.</title>
        <authorList>
            <consortium name="DOE Joint Genome Institute"/>
            <person name="Lopez S.C."/>
            <person name="Andreopoulos B."/>
            <person name="Pangilinan J."/>
            <person name="Lipzen A."/>
            <person name="Riley R."/>
            <person name="Ahrendt S."/>
            <person name="Ng V."/>
            <person name="Barry K."/>
            <person name="Daum C."/>
            <person name="Grigoriev I.V."/>
            <person name="Hilden K.S."/>
            <person name="Makela M.R."/>
            <person name="de Vries R.P."/>
        </authorList>
    </citation>
    <scope>NUCLEOTIDE SEQUENCE [LARGE SCALE GENOMIC DNA]</scope>
    <source>
        <strain evidence="2 3">CBS 464.89</strain>
    </source>
</reference>
<dbReference type="PANTHER" id="PTHR28055">
    <property type="entry name" value="ALTERED INHERITANCE OF MITOCHONDRIA PROTEIN 41, MITOCHONDRIAL"/>
    <property type="match status" value="1"/>
</dbReference>
<dbReference type="InterPro" id="IPR042184">
    <property type="entry name" value="YqeY/Aim41_N"/>
</dbReference>
<dbReference type="Pfam" id="PF09424">
    <property type="entry name" value="YqeY"/>
    <property type="match status" value="1"/>
</dbReference>
<organism evidence="2 3">
    <name type="scientific">Dichomitus squalens</name>
    <dbReference type="NCBI Taxonomy" id="114155"/>
    <lineage>
        <taxon>Eukaryota</taxon>
        <taxon>Fungi</taxon>
        <taxon>Dikarya</taxon>
        <taxon>Basidiomycota</taxon>
        <taxon>Agaricomycotina</taxon>
        <taxon>Agaricomycetes</taxon>
        <taxon>Polyporales</taxon>
        <taxon>Polyporaceae</taxon>
        <taxon>Dichomitus</taxon>
    </lineage>
</organism>
<dbReference type="AlphaFoldDB" id="A0A4Q9PLK2"/>
<dbReference type="Proteomes" id="UP000292082">
    <property type="component" value="Unassembled WGS sequence"/>
</dbReference>
<dbReference type="Gene3D" id="1.10.1510.10">
    <property type="entry name" value="Uncharacterised protein YqeY/AIM41 PF09424, N-terminal domain"/>
    <property type="match status" value="1"/>
</dbReference>
<evidence type="ECO:0000256" key="1">
    <source>
        <dbReference type="RuleBase" id="RU365099"/>
    </source>
</evidence>
<evidence type="ECO:0000313" key="2">
    <source>
        <dbReference type="EMBL" id="TBU55024.1"/>
    </source>
</evidence>
<name>A0A4Q9PLK2_9APHY</name>
<dbReference type="OMA" id="AMGAVMK"/>
<evidence type="ECO:0000313" key="3">
    <source>
        <dbReference type="Proteomes" id="UP000292082"/>
    </source>
</evidence>
<dbReference type="InterPro" id="IPR003789">
    <property type="entry name" value="Asn/Gln_tRNA_amidoTrase-B-like"/>
</dbReference>
<comment type="subcellular location">
    <subcellularLocation>
        <location evidence="1">Mitochondrion</location>
    </subcellularLocation>
</comment>
<dbReference type="InterPro" id="IPR019004">
    <property type="entry name" value="YqeY/Aim41"/>
</dbReference>
<dbReference type="PANTHER" id="PTHR28055:SF1">
    <property type="entry name" value="ALTERED INHERITANCE OF MITOCHONDRIA PROTEIN 41, MITOCHONDRIAL"/>
    <property type="match status" value="1"/>
</dbReference>
<dbReference type="GO" id="GO:0016884">
    <property type="term" value="F:carbon-nitrogen ligase activity, with glutamine as amido-N-donor"/>
    <property type="evidence" value="ECO:0007669"/>
    <property type="project" value="UniProtKB-UniRule"/>
</dbReference>
<comment type="similarity">
    <text evidence="1">Belongs to the AIM41 family.</text>
</comment>
<sequence>MDGLVKLIEDIRARLMTELKDAMKTKNTVKSITIRSVLSEVYAADKAASGTASPSTVASILRKATVRRMDAAIEFKKASRSDLAAKEQQEAAILEAFLPPLLPEAEIERILKEVLATPEVSKITSKGSPQKILGQVFKAFYGQVDKSSVDADLVRKHAQTLLASSS</sequence>
<keyword evidence="1" id="KW-0496">Mitochondrion</keyword>
<dbReference type="EMBL" id="ML145176">
    <property type="protein sequence ID" value="TBU55024.1"/>
    <property type="molecule type" value="Genomic_DNA"/>
</dbReference>
<proteinExistence type="inferred from homology"/>
<dbReference type="GO" id="GO:0005739">
    <property type="term" value="C:mitochondrion"/>
    <property type="evidence" value="ECO:0007669"/>
    <property type="project" value="UniProtKB-SubCell"/>
</dbReference>
<accession>A0A4Q9PLK2</accession>
<gene>
    <name evidence="1" type="primary">AIM41</name>
    <name evidence="2" type="ORF">BD310DRAFT_826722</name>
</gene>
<protein>
    <recommendedName>
        <fullName evidence="1">Altered inheritance of mitochondria protein 41</fullName>
    </recommendedName>
</protein>
<keyword evidence="3" id="KW-1185">Reference proteome</keyword>
<dbReference type="SUPFAM" id="SSF89095">
    <property type="entry name" value="GatB/YqeY motif"/>
    <property type="match status" value="1"/>
</dbReference>